<keyword evidence="2" id="KW-1185">Reference proteome</keyword>
<sequence length="327" mass="38136">MDYTIEDFRQALQDVRRRVHAGELLDSLGTELGRLLDELDYDQPTPVSQLNEKELDKIQKLLADKQAELGTEGGTQLEDAELIAILSGLRQTDPKLRDQGVFFFITDALQHGVFSQRQLLLMTRYLLQDNVLFSHITEEENDGIFMRSFTVFLLSMLNYANRNQAQDVFGDQLREAMIQQVALYLALERDYRGFVGEKGWAHTFMHIANLLDELTADVNVLRADKLFLLTLLVERLKRLDGPLVMGENQRIAAYITHIVNMNDLYANYFLKVLKQWRQELTRRPQPTTEAEWHQFYNQMRIFQALLLRKNLPSDIYDYLNEARNFLA</sequence>
<dbReference type="Pfam" id="PF10978">
    <property type="entry name" value="DUF2785"/>
    <property type="match status" value="1"/>
</dbReference>
<reference evidence="2" key="1">
    <citation type="journal article" date="2014" name="Genome Announc.">
        <title>Draft genome sequence of Weissella oryzae SG25T, isolated from fermented rice grains.</title>
        <authorList>
            <person name="Tanizawa Y."/>
            <person name="Fujisawa T."/>
            <person name="Mochizuki T."/>
            <person name="Kaminuma E."/>
            <person name="Suzuki Y."/>
            <person name="Nakamura Y."/>
            <person name="Tohno M."/>
        </authorList>
    </citation>
    <scope>NUCLEOTIDE SEQUENCE [LARGE SCALE GENOMIC DNA]</scope>
    <source>
        <strain evidence="2">DSM 25784 / JCM 18191 / LMG 30913 / SG25</strain>
    </source>
</reference>
<name>A0A069CSY2_WEIOS</name>
<accession>A0A069CSY2</accession>
<dbReference type="eggNOG" id="ENOG50339C0">
    <property type="taxonomic scope" value="Bacteria"/>
</dbReference>
<evidence type="ECO:0000313" key="1">
    <source>
        <dbReference type="EMBL" id="GAK30584.1"/>
    </source>
</evidence>
<protein>
    <recommendedName>
        <fullName evidence="3">DUF2785 domain-containing protein</fullName>
    </recommendedName>
</protein>
<dbReference type="InterPro" id="IPR021247">
    <property type="entry name" value="DUF2785"/>
</dbReference>
<organism evidence="1 2">
    <name type="scientific">Weissella oryzae (strain DSM 25784 / JCM 18191 / LMG 30913 / SG25)</name>
    <dbReference type="NCBI Taxonomy" id="1329250"/>
    <lineage>
        <taxon>Bacteria</taxon>
        <taxon>Bacillati</taxon>
        <taxon>Bacillota</taxon>
        <taxon>Bacilli</taxon>
        <taxon>Lactobacillales</taxon>
        <taxon>Lactobacillaceae</taxon>
        <taxon>Weissella</taxon>
    </lineage>
</organism>
<dbReference type="EMBL" id="DF820487">
    <property type="protein sequence ID" value="GAK30584.1"/>
    <property type="molecule type" value="Genomic_DNA"/>
</dbReference>
<dbReference type="Proteomes" id="UP000030643">
    <property type="component" value="Unassembled WGS sequence"/>
</dbReference>
<dbReference type="STRING" id="1329250.WOSG25_040240"/>
<evidence type="ECO:0008006" key="3">
    <source>
        <dbReference type="Google" id="ProtNLM"/>
    </source>
</evidence>
<dbReference type="RefSeq" id="WP_027698677.1">
    <property type="nucleotide sequence ID" value="NZ_DF820487.1"/>
</dbReference>
<proteinExistence type="predicted"/>
<gene>
    <name evidence="1" type="ORF">WOSG25_040240</name>
</gene>
<dbReference type="AlphaFoldDB" id="A0A069CSY2"/>
<evidence type="ECO:0000313" key="2">
    <source>
        <dbReference type="Proteomes" id="UP000030643"/>
    </source>
</evidence>
<dbReference type="OrthoDB" id="7619731at2"/>